<comment type="caution">
    <text evidence="1">The sequence shown here is derived from an EMBL/GenBank/DDBJ whole genome shotgun (WGS) entry which is preliminary data.</text>
</comment>
<dbReference type="AlphaFoldDB" id="A0A0F9IUG7"/>
<organism evidence="1">
    <name type="scientific">marine sediment metagenome</name>
    <dbReference type="NCBI Taxonomy" id="412755"/>
    <lineage>
        <taxon>unclassified sequences</taxon>
        <taxon>metagenomes</taxon>
        <taxon>ecological metagenomes</taxon>
    </lineage>
</organism>
<dbReference type="EMBL" id="LAZR01013086">
    <property type="protein sequence ID" value="KKM23629.1"/>
    <property type="molecule type" value="Genomic_DNA"/>
</dbReference>
<proteinExistence type="predicted"/>
<gene>
    <name evidence="1" type="ORF">LCGC14_1613290</name>
</gene>
<accession>A0A0F9IUG7</accession>
<evidence type="ECO:0000313" key="1">
    <source>
        <dbReference type="EMBL" id="KKM23629.1"/>
    </source>
</evidence>
<sequence>MDSSDAWPDRHHTERQAFRDRLRDTLAELPSMVLPRLVAMRQYLDTYIKGWFSLDTQSFGHATRLLLCSKPEFRNGGRKS</sequence>
<protein>
    <submittedName>
        <fullName evidence="1">Uncharacterized protein</fullName>
    </submittedName>
</protein>
<reference evidence="1" key="1">
    <citation type="journal article" date="2015" name="Nature">
        <title>Complex archaea that bridge the gap between prokaryotes and eukaryotes.</title>
        <authorList>
            <person name="Spang A."/>
            <person name="Saw J.H."/>
            <person name="Jorgensen S.L."/>
            <person name="Zaremba-Niedzwiedzka K."/>
            <person name="Martijn J."/>
            <person name="Lind A.E."/>
            <person name="van Eijk R."/>
            <person name="Schleper C."/>
            <person name="Guy L."/>
            <person name="Ettema T.J."/>
        </authorList>
    </citation>
    <scope>NUCLEOTIDE SEQUENCE</scope>
</reference>
<name>A0A0F9IUG7_9ZZZZ</name>